<name>A0ABT8I0K7_9BACL</name>
<dbReference type="InterPro" id="IPR045540">
    <property type="entry name" value="YegS/DAGK_C"/>
</dbReference>
<feature type="domain" description="DAGKc" evidence="13">
    <location>
        <begin position="1"/>
        <end position="135"/>
    </location>
</feature>
<evidence type="ECO:0000256" key="4">
    <source>
        <dbReference type="ARBA" id="ARBA00022679"/>
    </source>
</evidence>
<dbReference type="EMBL" id="JAUHTR010000012">
    <property type="protein sequence ID" value="MDN4526559.1"/>
    <property type="molecule type" value="Genomic_DNA"/>
</dbReference>
<dbReference type="Pfam" id="PF19279">
    <property type="entry name" value="YegS_C"/>
    <property type="match status" value="1"/>
</dbReference>
<comment type="caution">
    <text evidence="14">The sequence shown here is derived from an EMBL/GenBank/DDBJ whole genome shotgun (WGS) entry which is preliminary data.</text>
</comment>
<dbReference type="NCBIfam" id="TIGR00147">
    <property type="entry name" value="YegS/Rv2252/BmrU family lipid kinase"/>
    <property type="match status" value="1"/>
</dbReference>
<dbReference type="SUPFAM" id="SSF111331">
    <property type="entry name" value="NAD kinase/diacylglycerol kinase-like"/>
    <property type="match status" value="1"/>
</dbReference>
<keyword evidence="11" id="KW-0594">Phospholipid biosynthesis</keyword>
<accession>A0ABT8I0K7</accession>
<comment type="similarity">
    <text evidence="2">Belongs to the diacylglycerol/lipid kinase family.</text>
</comment>
<evidence type="ECO:0000256" key="9">
    <source>
        <dbReference type="ARBA" id="ARBA00022842"/>
    </source>
</evidence>
<dbReference type="SMART" id="SM00046">
    <property type="entry name" value="DAGKc"/>
    <property type="match status" value="1"/>
</dbReference>
<dbReference type="InterPro" id="IPR016064">
    <property type="entry name" value="NAD/diacylglycerol_kinase_sf"/>
</dbReference>
<dbReference type="InterPro" id="IPR017438">
    <property type="entry name" value="ATP-NAD_kinase_N"/>
</dbReference>
<evidence type="ECO:0000256" key="2">
    <source>
        <dbReference type="ARBA" id="ARBA00005983"/>
    </source>
</evidence>
<dbReference type="Proteomes" id="UP001172721">
    <property type="component" value="Unassembled WGS sequence"/>
</dbReference>
<keyword evidence="7 14" id="KW-0418">Kinase</keyword>
<sequence length="310" mass="34063">MKKECFFIINAKSNKARKAWDAVKEILAAEGVPYRAFFTNGKGDAKKLAETVQSIHGNQAQAIIAVGGDGTIHEVVNGLNNKDIPVGFLPCGSGNDITRGLGIRNKEHMDSFIKHRLSSEKSERKMDVGYLKSAGIGKFEKRFVSVAGIGFDGEVTRLTNISWYKDWLQRVGLGGFSYTISTLRLLFSYQPGDVTLKLDGRTYEFNSVWLIAAGNLPFYGGGMKICPSANPYDGKLEICIVHNLSPYQLLILFFTVFFGRHIKKKGVTMLTGTELSIVSKTPLTVQADGEVIGSTPLECRVLPSMLTIKV</sequence>
<dbReference type="Gene3D" id="3.40.50.10330">
    <property type="entry name" value="Probable inorganic polyphosphate/atp-NAD kinase, domain 1"/>
    <property type="match status" value="1"/>
</dbReference>
<protein>
    <submittedName>
        <fullName evidence="14">Diacylglycerol kinase family lipid kinase</fullName>
    </submittedName>
</protein>
<evidence type="ECO:0000256" key="10">
    <source>
        <dbReference type="ARBA" id="ARBA00023098"/>
    </source>
</evidence>
<evidence type="ECO:0000256" key="3">
    <source>
        <dbReference type="ARBA" id="ARBA00022516"/>
    </source>
</evidence>
<evidence type="ECO:0000313" key="14">
    <source>
        <dbReference type="EMBL" id="MDN4526559.1"/>
    </source>
</evidence>
<keyword evidence="9" id="KW-0460">Magnesium</keyword>
<evidence type="ECO:0000256" key="8">
    <source>
        <dbReference type="ARBA" id="ARBA00022840"/>
    </source>
</evidence>
<dbReference type="GO" id="GO:0016301">
    <property type="term" value="F:kinase activity"/>
    <property type="evidence" value="ECO:0007669"/>
    <property type="project" value="UniProtKB-KW"/>
</dbReference>
<reference evidence="14" key="1">
    <citation type="submission" date="2023-07" db="EMBL/GenBank/DDBJ databases">
        <title>Fictibacillus sp. isolated from freshwater pond.</title>
        <authorList>
            <person name="Kirdat K."/>
            <person name="Bhat A."/>
            <person name="Mourya A."/>
            <person name="Yadav A."/>
        </authorList>
    </citation>
    <scope>NUCLEOTIDE SEQUENCE</scope>
    <source>
        <strain evidence="14">NE201</strain>
    </source>
</reference>
<evidence type="ECO:0000259" key="13">
    <source>
        <dbReference type="PROSITE" id="PS50146"/>
    </source>
</evidence>
<dbReference type="RefSeq" id="WP_301167574.1">
    <property type="nucleotide sequence ID" value="NZ_JAUHTR010000012.1"/>
</dbReference>
<evidence type="ECO:0000256" key="5">
    <source>
        <dbReference type="ARBA" id="ARBA00022723"/>
    </source>
</evidence>
<evidence type="ECO:0000256" key="11">
    <source>
        <dbReference type="ARBA" id="ARBA00023209"/>
    </source>
</evidence>
<keyword evidence="10" id="KW-0443">Lipid metabolism</keyword>
<dbReference type="InterPro" id="IPR050187">
    <property type="entry name" value="Lipid_Phosphate_FormReg"/>
</dbReference>
<evidence type="ECO:0000256" key="12">
    <source>
        <dbReference type="ARBA" id="ARBA00023264"/>
    </source>
</evidence>
<evidence type="ECO:0000256" key="6">
    <source>
        <dbReference type="ARBA" id="ARBA00022741"/>
    </source>
</evidence>
<gene>
    <name evidence="14" type="ORF">QYB97_18910</name>
</gene>
<dbReference type="PANTHER" id="PTHR12358">
    <property type="entry name" value="SPHINGOSINE KINASE"/>
    <property type="match status" value="1"/>
</dbReference>
<dbReference type="Pfam" id="PF00781">
    <property type="entry name" value="DAGK_cat"/>
    <property type="match status" value="1"/>
</dbReference>
<keyword evidence="4" id="KW-0808">Transferase</keyword>
<keyword evidence="5" id="KW-0479">Metal-binding</keyword>
<comment type="cofactor">
    <cofactor evidence="1">
        <name>Mg(2+)</name>
        <dbReference type="ChEBI" id="CHEBI:18420"/>
    </cofactor>
</comment>
<keyword evidence="6" id="KW-0547">Nucleotide-binding</keyword>
<keyword evidence="15" id="KW-1185">Reference proteome</keyword>
<keyword evidence="3" id="KW-0444">Lipid biosynthesis</keyword>
<evidence type="ECO:0000313" key="15">
    <source>
        <dbReference type="Proteomes" id="UP001172721"/>
    </source>
</evidence>
<dbReference type="InterPro" id="IPR001206">
    <property type="entry name" value="Diacylglycerol_kinase_cat_dom"/>
</dbReference>
<keyword evidence="8" id="KW-0067">ATP-binding</keyword>
<dbReference type="InterPro" id="IPR005218">
    <property type="entry name" value="Diacylglycerol/lipid_kinase"/>
</dbReference>
<proteinExistence type="inferred from homology"/>
<dbReference type="PROSITE" id="PS50146">
    <property type="entry name" value="DAGK"/>
    <property type="match status" value="1"/>
</dbReference>
<organism evidence="14 15">
    <name type="scientific">Fictibacillus fluitans</name>
    <dbReference type="NCBI Taxonomy" id="3058422"/>
    <lineage>
        <taxon>Bacteria</taxon>
        <taxon>Bacillati</taxon>
        <taxon>Bacillota</taxon>
        <taxon>Bacilli</taxon>
        <taxon>Bacillales</taxon>
        <taxon>Fictibacillaceae</taxon>
        <taxon>Fictibacillus</taxon>
    </lineage>
</organism>
<dbReference type="Gene3D" id="2.60.200.40">
    <property type="match status" value="1"/>
</dbReference>
<keyword evidence="12" id="KW-1208">Phospholipid metabolism</keyword>
<evidence type="ECO:0000256" key="1">
    <source>
        <dbReference type="ARBA" id="ARBA00001946"/>
    </source>
</evidence>
<evidence type="ECO:0000256" key="7">
    <source>
        <dbReference type="ARBA" id="ARBA00022777"/>
    </source>
</evidence>
<dbReference type="PANTHER" id="PTHR12358:SF106">
    <property type="entry name" value="LIPID KINASE YEGS"/>
    <property type="match status" value="1"/>
</dbReference>